<evidence type="ECO:0000259" key="8">
    <source>
        <dbReference type="SMART" id="SM00382"/>
    </source>
</evidence>
<dbReference type="Proteomes" id="UP000655588">
    <property type="component" value="Unassembled WGS sequence"/>
</dbReference>
<dbReference type="SUPFAM" id="SSF48019">
    <property type="entry name" value="post-AAA+ oligomerization domain-like"/>
    <property type="match status" value="1"/>
</dbReference>
<dbReference type="Pfam" id="PF08542">
    <property type="entry name" value="Rep_fac_C"/>
    <property type="match status" value="1"/>
</dbReference>
<dbReference type="GO" id="GO:0016887">
    <property type="term" value="F:ATP hydrolysis activity"/>
    <property type="evidence" value="ECO:0007669"/>
    <property type="project" value="InterPro"/>
</dbReference>
<dbReference type="InterPro" id="IPR008921">
    <property type="entry name" value="DNA_pol3_clamp-load_cplx_C"/>
</dbReference>
<evidence type="ECO:0000256" key="6">
    <source>
        <dbReference type="ARBA" id="ARBA00023242"/>
    </source>
</evidence>
<dbReference type="GO" id="GO:0005634">
    <property type="term" value="C:nucleus"/>
    <property type="evidence" value="ECO:0007669"/>
    <property type="project" value="UniProtKB-SubCell"/>
</dbReference>
<dbReference type="GO" id="GO:0006281">
    <property type="term" value="P:DNA repair"/>
    <property type="evidence" value="ECO:0007669"/>
    <property type="project" value="TreeGrafter"/>
</dbReference>
<evidence type="ECO:0000256" key="5">
    <source>
        <dbReference type="ARBA" id="ARBA00022840"/>
    </source>
</evidence>
<dbReference type="GO" id="GO:0005524">
    <property type="term" value="F:ATP binding"/>
    <property type="evidence" value="ECO:0007669"/>
    <property type="project" value="UniProtKB-KW"/>
</dbReference>
<feature type="domain" description="AAA+ ATPase" evidence="8">
    <location>
        <begin position="64"/>
        <end position="211"/>
    </location>
</feature>
<keyword evidence="10" id="KW-1185">Reference proteome</keyword>
<dbReference type="EMBL" id="WNWW01000152">
    <property type="protein sequence ID" value="KAF3429643.1"/>
    <property type="molecule type" value="Genomic_DNA"/>
</dbReference>
<dbReference type="GO" id="GO:0005663">
    <property type="term" value="C:DNA replication factor C complex"/>
    <property type="evidence" value="ECO:0007669"/>
    <property type="project" value="TreeGrafter"/>
</dbReference>
<dbReference type="InterPro" id="IPR027417">
    <property type="entry name" value="P-loop_NTPase"/>
</dbReference>
<dbReference type="FunFam" id="1.20.272.10:FF:000011">
    <property type="entry name" value="Replication factor C subunit 2"/>
    <property type="match status" value="1"/>
</dbReference>
<dbReference type="InterPro" id="IPR003959">
    <property type="entry name" value="ATPase_AAA_core"/>
</dbReference>
<evidence type="ECO:0000313" key="10">
    <source>
        <dbReference type="Proteomes" id="UP000655588"/>
    </source>
</evidence>
<dbReference type="CDD" id="cd00009">
    <property type="entry name" value="AAA"/>
    <property type="match status" value="1"/>
</dbReference>
<dbReference type="Pfam" id="PF00004">
    <property type="entry name" value="AAA"/>
    <property type="match status" value="1"/>
</dbReference>
<dbReference type="SUPFAM" id="SSF52540">
    <property type="entry name" value="P-loop containing nucleoside triphosphate hydrolases"/>
    <property type="match status" value="1"/>
</dbReference>
<accession>A0A833WES4</accession>
<dbReference type="InterPro" id="IPR047854">
    <property type="entry name" value="RFC_lid"/>
</dbReference>
<dbReference type="PANTHER" id="PTHR11669">
    <property type="entry name" value="REPLICATION FACTOR C / DNA POLYMERASE III GAMMA-TAU SUBUNIT"/>
    <property type="match status" value="1"/>
</dbReference>
<dbReference type="PANTHER" id="PTHR11669:SF20">
    <property type="entry name" value="REPLICATION FACTOR C SUBUNIT 4"/>
    <property type="match status" value="1"/>
</dbReference>
<keyword evidence="3" id="KW-0235">DNA replication</keyword>
<feature type="region of interest" description="Disordered" evidence="7">
    <location>
        <begin position="1"/>
        <end position="33"/>
    </location>
</feature>
<dbReference type="InterPro" id="IPR050238">
    <property type="entry name" value="DNA_Rep/Repair_Clamp_Loader"/>
</dbReference>
<proteinExistence type="inferred from homology"/>
<organism evidence="9 10">
    <name type="scientific">Frieseomelitta varia</name>
    <dbReference type="NCBI Taxonomy" id="561572"/>
    <lineage>
        <taxon>Eukaryota</taxon>
        <taxon>Metazoa</taxon>
        <taxon>Ecdysozoa</taxon>
        <taxon>Arthropoda</taxon>
        <taxon>Hexapoda</taxon>
        <taxon>Insecta</taxon>
        <taxon>Pterygota</taxon>
        <taxon>Neoptera</taxon>
        <taxon>Endopterygota</taxon>
        <taxon>Hymenoptera</taxon>
        <taxon>Apocrita</taxon>
        <taxon>Aculeata</taxon>
        <taxon>Apoidea</taxon>
        <taxon>Anthophila</taxon>
        <taxon>Apidae</taxon>
        <taxon>Frieseomelitta</taxon>
    </lineage>
</organism>
<dbReference type="FunFam" id="3.40.50.300:FF:000129">
    <property type="entry name" value="Replication factor C subunit 5"/>
    <property type="match status" value="1"/>
</dbReference>
<protein>
    <recommendedName>
        <fullName evidence="8">AAA+ ATPase domain-containing protein</fullName>
    </recommendedName>
</protein>
<evidence type="ECO:0000256" key="3">
    <source>
        <dbReference type="ARBA" id="ARBA00022705"/>
    </source>
</evidence>
<reference evidence="9" key="1">
    <citation type="submission" date="2019-11" db="EMBL/GenBank/DDBJ databases">
        <title>The nuclear and mitochondrial genomes of Frieseomelitta varia - a highly eusocial stingless bee (Meliponini) with a permanently sterile worker caste.</title>
        <authorList>
            <person name="Freitas F.C.P."/>
            <person name="Lourenco A.P."/>
            <person name="Nunes F.M.F."/>
            <person name="Paschoal A.R."/>
            <person name="Abreu F.C.P."/>
            <person name="Barbin F.O."/>
            <person name="Bataglia L."/>
            <person name="Cardoso-Junior C.A.M."/>
            <person name="Cervoni M.S."/>
            <person name="Silva S.R."/>
            <person name="Dalarmi F."/>
            <person name="Del Lama M.A."/>
            <person name="Depintor T.S."/>
            <person name="Ferreira K.M."/>
            <person name="Goria P.S."/>
            <person name="Jaskot M.C."/>
            <person name="Lago D.C."/>
            <person name="Luna-Lucena D."/>
            <person name="Moda L.M."/>
            <person name="Nascimento L."/>
            <person name="Pedrino M."/>
            <person name="Rabico F.O."/>
            <person name="Sanches F.C."/>
            <person name="Santos D.E."/>
            <person name="Santos C.G."/>
            <person name="Vieira J."/>
            <person name="Lopes T.F."/>
            <person name="Barchuk A.R."/>
            <person name="Hartfelder K."/>
            <person name="Simoes Z.L.P."/>
            <person name="Bitondi M.M.G."/>
            <person name="Pinheiro D.G."/>
        </authorList>
    </citation>
    <scope>NUCLEOTIDE SEQUENCE</scope>
    <source>
        <strain evidence="9">USP_RPSP 00005682</strain>
        <tissue evidence="9">Whole individual</tissue>
    </source>
</reference>
<dbReference type="Gene3D" id="3.40.50.300">
    <property type="entry name" value="P-loop containing nucleotide triphosphate hydrolases"/>
    <property type="match status" value="1"/>
</dbReference>
<comment type="subcellular location">
    <subcellularLocation>
        <location evidence="1">Nucleus</location>
    </subcellularLocation>
</comment>
<evidence type="ECO:0000256" key="4">
    <source>
        <dbReference type="ARBA" id="ARBA00022741"/>
    </source>
</evidence>
<dbReference type="InterPro" id="IPR003593">
    <property type="entry name" value="AAA+_ATPase"/>
</dbReference>
<dbReference type="GO" id="GO:0006261">
    <property type="term" value="P:DNA-templated DNA replication"/>
    <property type="evidence" value="ECO:0007669"/>
    <property type="project" value="TreeGrafter"/>
</dbReference>
<feature type="compositionally biased region" description="Basic and acidic residues" evidence="7">
    <location>
        <begin position="14"/>
        <end position="28"/>
    </location>
</feature>
<keyword evidence="5" id="KW-0067">ATP-binding</keyword>
<evidence type="ECO:0000256" key="7">
    <source>
        <dbReference type="SAM" id="MobiDB-lite"/>
    </source>
</evidence>
<dbReference type="Gene3D" id="1.20.272.10">
    <property type="match status" value="1"/>
</dbReference>
<dbReference type="CDD" id="cd18140">
    <property type="entry name" value="HLD_clamp_RFC"/>
    <property type="match status" value="1"/>
</dbReference>
<dbReference type="Pfam" id="PF21960">
    <property type="entry name" value="RCF1-5-like_lid"/>
    <property type="match status" value="1"/>
</dbReference>
<dbReference type="GO" id="GO:0003677">
    <property type="term" value="F:DNA binding"/>
    <property type="evidence" value="ECO:0007669"/>
    <property type="project" value="InterPro"/>
</dbReference>
<comment type="similarity">
    <text evidence="2">Belongs to the activator 1 small subunits family.</text>
</comment>
<dbReference type="GO" id="GO:0003689">
    <property type="term" value="F:DNA clamp loader activity"/>
    <property type="evidence" value="ECO:0007669"/>
    <property type="project" value="TreeGrafter"/>
</dbReference>
<keyword evidence="4" id="KW-0547">Nucleotide-binding</keyword>
<evidence type="ECO:0000256" key="1">
    <source>
        <dbReference type="ARBA" id="ARBA00004123"/>
    </source>
</evidence>
<evidence type="ECO:0000256" key="2">
    <source>
        <dbReference type="ARBA" id="ARBA00005378"/>
    </source>
</evidence>
<evidence type="ECO:0000313" key="9">
    <source>
        <dbReference type="EMBL" id="KAF3429643.1"/>
    </source>
</evidence>
<name>A0A833WES4_9HYME</name>
<dbReference type="InterPro" id="IPR013748">
    <property type="entry name" value="Rep_factorC_C"/>
</dbReference>
<comment type="caution">
    <text evidence="9">The sequence shown here is derived from an EMBL/GenBank/DDBJ whole genome shotgun (WGS) entry which is preliminary data.</text>
</comment>
<keyword evidence="6" id="KW-0539">Nucleus</keyword>
<sequence>MQAFLKTGKLGPGDSKKASTSRSKEERSSPAAPWVEKYRPRTVEDVVEQAEVVEVLRQCLKGGDFPNLLFYGPPGTGKTSTILAAARQLFGSLYKERILELNASDERGIQVVRDKIKSFAQLTAGGVRDDSRQPKADNYLLTMVFGKSCPPFKIIILDEADSMTNAAQAALRRTMEKESHSTRFCLICNYVSRIIEPLTSRCTKFRFKPLGEDKIVERLEYICKEEDLKAEKVVLLKIVEASGGDLRRAITCLQSITRLKGKGIDITVDDIVEIIGIVPDKWLDDLMNVCKTKDYSKAEEFVDQFMLEAYATSQVIEQLSEKIIYSNELTDQQKALIADRLGECNYRLLDGGSEYIQLINLCCGIIKAYELV</sequence>
<dbReference type="Gene3D" id="1.10.8.60">
    <property type="match status" value="1"/>
</dbReference>
<gene>
    <name evidence="9" type="ORF">E2986_01603</name>
</gene>
<dbReference type="SMART" id="SM00382">
    <property type="entry name" value="AAA"/>
    <property type="match status" value="1"/>
</dbReference>
<dbReference type="AlphaFoldDB" id="A0A833WES4"/>